<gene>
    <name evidence="3" type="ORF">TWF696_006490</name>
</gene>
<feature type="compositionally biased region" description="Polar residues" evidence="2">
    <location>
        <begin position="424"/>
        <end position="434"/>
    </location>
</feature>
<comment type="caution">
    <text evidence="3">The sequence shown here is derived from an EMBL/GenBank/DDBJ whole genome shotgun (WGS) entry which is preliminary data.</text>
</comment>
<proteinExistence type="predicted"/>
<evidence type="ECO:0000313" key="3">
    <source>
        <dbReference type="EMBL" id="KAK6350255.1"/>
    </source>
</evidence>
<feature type="coiled-coil region" evidence="1">
    <location>
        <begin position="121"/>
        <end position="208"/>
    </location>
</feature>
<dbReference type="Proteomes" id="UP001375240">
    <property type="component" value="Unassembled WGS sequence"/>
</dbReference>
<dbReference type="EMBL" id="JAVHNQ010000004">
    <property type="protein sequence ID" value="KAK6350255.1"/>
    <property type="molecule type" value="Genomic_DNA"/>
</dbReference>
<keyword evidence="4" id="KW-1185">Reference proteome</keyword>
<dbReference type="AlphaFoldDB" id="A0AAV9UWH2"/>
<reference evidence="3 4" key="1">
    <citation type="submission" date="2019-10" db="EMBL/GenBank/DDBJ databases">
        <authorList>
            <person name="Palmer J.M."/>
        </authorList>
    </citation>
    <scope>NUCLEOTIDE SEQUENCE [LARGE SCALE GENOMIC DNA]</scope>
    <source>
        <strain evidence="3 4">TWF696</strain>
    </source>
</reference>
<organism evidence="3 4">
    <name type="scientific">Orbilia brochopaga</name>
    <dbReference type="NCBI Taxonomy" id="3140254"/>
    <lineage>
        <taxon>Eukaryota</taxon>
        <taxon>Fungi</taxon>
        <taxon>Dikarya</taxon>
        <taxon>Ascomycota</taxon>
        <taxon>Pezizomycotina</taxon>
        <taxon>Orbiliomycetes</taxon>
        <taxon>Orbiliales</taxon>
        <taxon>Orbiliaceae</taxon>
        <taxon>Orbilia</taxon>
    </lineage>
</organism>
<name>A0AAV9UWH2_9PEZI</name>
<keyword evidence="1" id="KW-0175">Coiled coil</keyword>
<evidence type="ECO:0000256" key="1">
    <source>
        <dbReference type="SAM" id="Coils"/>
    </source>
</evidence>
<feature type="coiled-coil region" evidence="1">
    <location>
        <begin position="1"/>
        <end position="28"/>
    </location>
</feature>
<feature type="region of interest" description="Disordered" evidence="2">
    <location>
        <begin position="423"/>
        <end position="443"/>
    </location>
</feature>
<accession>A0AAV9UWH2</accession>
<evidence type="ECO:0000256" key="2">
    <source>
        <dbReference type="SAM" id="MobiDB-lite"/>
    </source>
</evidence>
<protein>
    <submittedName>
        <fullName evidence="3">Uncharacterized protein</fullName>
    </submittedName>
</protein>
<evidence type="ECO:0000313" key="4">
    <source>
        <dbReference type="Proteomes" id="UP001375240"/>
    </source>
</evidence>
<sequence length="443" mass="49344">MDNLTAKVASVEADLLTYRQQLQFLETDAQSSISEKIRLLQAILTDSNSDIQHLFAEIQIDLDGTGFDDTDTTHLKHSVARLGTELPEIISTLEIAQSRAESAFNLAATYTYNVMDISHKIAGCRSKLEEVKAECKSLIDNSRAELRTWEEKLEETLAQIRDNENEIEAKSSDATAKRQRKCQLDLDLSEKRQQMNRVQEERRNRENEARVSAGVGIFGFVLAPFTGGASLVLSLAGGTGVAINLHSLSQLENDVSAISGTIHQLESDIAQVDRDISALEQQKRELQRLLERHRSEVAFQRQKQQEYTDQIQEAGRIEGEILELDTHASAAVSTAVELKRELQQIKQYLDECVALVKAHSLKVQTDANAIEQATGSIVLRKRNDPETWKGLLQRVSGTLDRLREEILVPLPANGQTKLLDPSLWNLSTEPSHGGTSPPIPHLS</sequence>
<feature type="coiled-coil region" evidence="1">
    <location>
        <begin position="248"/>
        <end position="310"/>
    </location>
</feature>